<keyword evidence="1" id="KW-1133">Transmembrane helix</keyword>
<dbReference type="NCBIfam" id="NF041635">
    <property type="entry name" value="STM3941_fam"/>
    <property type="match status" value="1"/>
</dbReference>
<accession>A0A3N2BGH3</accession>
<reference evidence="2 3" key="1">
    <citation type="submission" date="2018-11" db="EMBL/GenBank/DDBJ databases">
        <title>Sequencing the genomes of 1000 actinobacteria strains.</title>
        <authorList>
            <person name="Klenk H.-P."/>
        </authorList>
    </citation>
    <scope>NUCLEOTIDE SEQUENCE [LARGE SCALE GENOMIC DNA]</scope>
    <source>
        <strain evidence="2 3">DSM 11294</strain>
    </source>
</reference>
<evidence type="ECO:0000313" key="3">
    <source>
        <dbReference type="Proteomes" id="UP000280668"/>
    </source>
</evidence>
<keyword evidence="1" id="KW-0812">Transmembrane</keyword>
<keyword evidence="1" id="KW-0472">Membrane</keyword>
<protein>
    <submittedName>
        <fullName evidence="2">Uncharacterized protein</fullName>
    </submittedName>
</protein>
<dbReference type="OrthoDB" id="9938629at2"/>
<dbReference type="EMBL" id="RKHK01000001">
    <property type="protein sequence ID" value="ROR74353.1"/>
    <property type="molecule type" value="Genomic_DNA"/>
</dbReference>
<feature type="transmembrane region" description="Helical" evidence="1">
    <location>
        <begin position="26"/>
        <end position="44"/>
    </location>
</feature>
<organism evidence="2 3">
    <name type="scientific">Bogoriella caseilytica</name>
    <dbReference type="NCBI Taxonomy" id="56055"/>
    <lineage>
        <taxon>Bacteria</taxon>
        <taxon>Bacillati</taxon>
        <taxon>Actinomycetota</taxon>
        <taxon>Actinomycetes</taxon>
        <taxon>Micrococcales</taxon>
        <taxon>Bogoriellaceae</taxon>
        <taxon>Bogoriella</taxon>
    </lineage>
</organism>
<feature type="transmembrane region" description="Helical" evidence="1">
    <location>
        <begin position="56"/>
        <end position="81"/>
    </location>
</feature>
<gene>
    <name evidence="2" type="ORF">EDD31_2761</name>
</gene>
<proteinExistence type="predicted"/>
<dbReference type="InterPro" id="IPR048136">
    <property type="entry name" value="STM3941-like"/>
</dbReference>
<keyword evidence="3" id="KW-1185">Reference proteome</keyword>
<dbReference type="Proteomes" id="UP000280668">
    <property type="component" value="Unassembled WGS sequence"/>
</dbReference>
<evidence type="ECO:0000256" key="1">
    <source>
        <dbReference type="SAM" id="Phobius"/>
    </source>
</evidence>
<dbReference type="RefSeq" id="WP_123304653.1">
    <property type="nucleotide sequence ID" value="NZ_RKHK01000001.1"/>
</dbReference>
<dbReference type="AlphaFoldDB" id="A0A3N2BGH3"/>
<sequence>MNDPQSWERELATAGHVRITSSPGKILLLIPMALVFVAVGYWLTTSSDLTMLVVGWVSIVFGALGVGAALLQLAIPAVITVTADLIRVRRFTTTVIPWTAVEAVMHQRIHSTNLVTFLLTDEGAAQLRDSATRATRAALAANRRSFGSEQLSLPTALTASAADLAAWLAIVHARATGHRAPWTERFQPPAR</sequence>
<evidence type="ECO:0000313" key="2">
    <source>
        <dbReference type="EMBL" id="ROR74353.1"/>
    </source>
</evidence>
<comment type="caution">
    <text evidence="2">The sequence shown here is derived from an EMBL/GenBank/DDBJ whole genome shotgun (WGS) entry which is preliminary data.</text>
</comment>
<name>A0A3N2BGH3_9MICO</name>